<sequence>MKKSAFRLTRGQRTVRNVVIFLLAVAVWVALPKIPLWIIEGQIRAEARRDGVERIEVLWAGAIACESGDGGHFPLYEYSLPMVLARGGGRLWRGYLTTYEGDAHFGGVSSCPEPQGPALVYLAEPGNGGIIPENPLIGAWMAAVDVPEEAAAVKSILDFRGGGLSYVTSDRESDDRVILTTIPRQVTEVNGGSDFPYILELLDSEGAVLGQVRGSLTDQWR</sequence>
<dbReference type="AlphaFoldDB" id="A0A8J6M8N1"/>
<protein>
    <submittedName>
        <fullName evidence="1">Uncharacterized protein</fullName>
    </submittedName>
</protein>
<comment type="caution">
    <text evidence="1">The sequence shown here is derived from an EMBL/GenBank/DDBJ whole genome shotgun (WGS) entry which is preliminary data.</text>
</comment>
<evidence type="ECO:0000313" key="1">
    <source>
        <dbReference type="EMBL" id="MBC5722977.1"/>
    </source>
</evidence>
<evidence type="ECO:0000313" key="2">
    <source>
        <dbReference type="Proteomes" id="UP000628736"/>
    </source>
</evidence>
<dbReference type="EMBL" id="JACOPO010000005">
    <property type="protein sequence ID" value="MBC5722977.1"/>
    <property type="molecule type" value="Genomic_DNA"/>
</dbReference>
<organism evidence="1 2">
    <name type="scientific">Flintibacter hominis</name>
    <dbReference type="NCBI Taxonomy" id="2763048"/>
    <lineage>
        <taxon>Bacteria</taxon>
        <taxon>Bacillati</taxon>
        <taxon>Bacillota</taxon>
        <taxon>Clostridia</taxon>
        <taxon>Eubacteriales</taxon>
        <taxon>Flintibacter</taxon>
    </lineage>
</organism>
<name>A0A8J6M8N1_9FIRM</name>
<gene>
    <name evidence="1" type="ORF">H8S11_09145</name>
</gene>
<accession>A0A8J6M8N1</accession>
<dbReference type="Proteomes" id="UP000628736">
    <property type="component" value="Unassembled WGS sequence"/>
</dbReference>
<dbReference type="RefSeq" id="WP_186852903.1">
    <property type="nucleotide sequence ID" value="NZ_JACOPO010000005.1"/>
</dbReference>
<proteinExistence type="predicted"/>
<keyword evidence="2" id="KW-1185">Reference proteome</keyword>
<reference evidence="1" key="1">
    <citation type="submission" date="2020-08" db="EMBL/GenBank/DDBJ databases">
        <title>Genome public.</title>
        <authorList>
            <person name="Liu C."/>
            <person name="Sun Q."/>
        </authorList>
    </citation>
    <scope>NUCLEOTIDE SEQUENCE</scope>
    <source>
        <strain evidence="1">NSJ-23</strain>
    </source>
</reference>